<protein>
    <submittedName>
        <fullName evidence="1">Uncharacterized protein</fullName>
    </submittedName>
</protein>
<evidence type="ECO:0000313" key="1">
    <source>
        <dbReference type="EMBL" id="KAG0448080.1"/>
    </source>
</evidence>
<name>A0A835P914_VANPL</name>
<proteinExistence type="predicted"/>
<accession>A0A835P914</accession>
<reference evidence="1 2" key="1">
    <citation type="journal article" date="2020" name="Nat. Food">
        <title>A phased Vanilla planifolia genome enables genetic improvement of flavour and production.</title>
        <authorList>
            <person name="Hasing T."/>
            <person name="Tang H."/>
            <person name="Brym M."/>
            <person name="Khazi F."/>
            <person name="Huang T."/>
            <person name="Chambers A.H."/>
        </authorList>
    </citation>
    <scope>NUCLEOTIDE SEQUENCE [LARGE SCALE GENOMIC DNA]</scope>
    <source>
        <tissue evidence="1">Leaf</tissue>
    </source>
</reference>
<dbReference type="AlphaFoldDB" id="A0A835P914"/>
<dbReference type="EMBL" id="JADCNL010000372">
    <property type="protein sequence ID" value="KAG0448080.1"/>
    <property type="molecule type" value="Genomic_DNA"/>
</dbReference>
<sequence>MNTIFGDNGRVPNTASSNGDCDGAKVLFNSREDMERMNDNGNYIKRLKSVAWYICPEDCYLAITDELDSLLGRKRKR</sequence>
<dbReference type="OrthoDB" id="40974at2759"/>
<organism evidence="1 2">
    <name type="scientific">Vanilla planifolia</name>
    <name type="common">Vanilla</name>
    <dbReference type="NCBI Taxonomy" id="51239"/>
    <lineage>
        <taxon>Eukaryota</taxon>
        <taxon>Viridiplantae</taxon>
        <taxon>Streptophyta</taxon>
        <taxon>Embryophyta</taxon>
        <taxon>Tracheophyta</taxon>
        <taxon>Spermatophyta</taxon>
        <taxon>Magnoliopsida</taxon>
        <taxon>Liliopsida</taxon>
        <taxon>Asparagales</taxon>
        <taxon>Orchidaceae</taxon>
        <taxon>Vanilloideae</taxon>
        <taxon>Vanilleae</taxon>
        <taxon>Vanilla</taxon>
    </lineage>
</organism>
<evidence type="ECO:0000313" key="2">
    <source>
        <dbReference type="Proteomes" id="UP000636800"/>
    </source>
</evidence>
<comment type="caution">
    <text evidence="1">The sequence shown here is derived from an EMBL/GenBank/DDBJ whole genome shotgun (WGS) entry which is preliminary data.</text>
</comment>
<keyword evidence="2" id="KW-1185">Reference proteome</keyword>
<dbReference type="Proteomes" id="UP000636800">
    <property type="component" value="Unassembled WGS sequence"/>
</dbReference>
<gene>
    <name evidence="1" type="ORF">HPP92_028010</name>
</gene>